<dbReference type="Proteomes" id="UP001168528">
    <property type="component" value="Unassembled WGS sequence"/>
</dbReference>
<sequence length="188" mass="21885">MKIHTFKNILLFVSALWLGGCAASSVAVRSDYDRQANFREYNTYAIAEMKPDKNDPILGSSLNQKRFAQAMDAEMKARGYVKTEVNPDLLVNFQTDSRNKQYTQSNNNWGYWWWYGNNNTSTRSYEEGRIIVNLIDAKTNELVWQGWATGELNNARKERDEVFREVIYRIMQEYPHRASGYNQAADTK</sequence>
<dbReference type="EMBL" id="JAUKPO010000003">
    <property type="protein sequence ID" value="MDO1446156.1"/>
    <property type="molecule type" value="Genomic_DNA"/>
</dbReference>
<comment type="caution">
    <text evidence="3">The sequence shown here is derived from an EMBL/GenBank/DDBJ whole genome shotgun (WGS) entry which is preliminary data.</text>
</comment>
<evidence type="ECO:0000313" key="3">
    <source>
        <dbReference type="EMBL" id="MDO1446156.1"/>
    </source>
</evidence>
<feature type="domain" description="DUF4136" evidence="2">
    <location>
        <begin position="28"/>
        <end position="175"/>
    </location>
</feature>
<feature type="chain" id="PRO_5046588024" evidence="1">
    <location>
        <begin position="23"/>
        <end position="188"/>
    </location>
</feature>
<protein>
    <submittedName>
        <fullName evidence="3">DUF4136 domain-containing protein</fullName>
    </submittedName>
</protein>
<dbReference type="PROSITE" id="PS51257">
    <property type="entry name" value="PROKAR_LIPOPROTEIN"/>
    <property type="match status" value="1"/>
</dbReference>
<dbReference type="InterPro" id="IPR025411">
    <property type="entry name" value="DUF4136"/>
</dbReference>
<evidence type="ECO:0000313" key="4">
    <source>
        <dbReference type="Proteomes" id="UP001168528"/>
    </source>
</evidence>
<keyword evidence="1" id="KW-0732">Signal</keyword>
<gene>
    <name evidence="3" type="ORF">Q0590_07830</name>
</gene>
<evidence type="ECO:0000259" key="2">
    <source>
        <dbReference type="Pfam" id="PF13590"/>
    </source>
</evidence>
<reference evidence="3" key="1">
    <citation type="submission" date="2023-07" db="EMBL/GenBank/DDBJ databases">
        <title>The genome sequence of Rhodocytophaga aerolata KACC 12507.</title>
        <authorList>
            <person name="Zhang X."/>
        </authorList>
    </citation>
    <scope>NUCLEOTIDE SEQUENCE</scope>
    <source>
        <strain evidence="3">KACC 12507</strain>
    </source>
</reference>
<dbReference type="RefSeq" id="WP_302036957.1">
    <property type="nucleotide sequence ID" value="NZ_JAUKPO010000003.1"/>
</dbReference>
<name>A0ABT8R3B6_9BACT</name>
<evidence type="ECO:0000256" key="1">
    <source>
        <dbReference type="SAM" id="SignalP"/>
    </source>
</evidence>
<dbReference type="Gene3D" id="3.30.160.670">
    <property type="match status" value="1"/>
</dbReference>
<feature type="signal peptide" evidence="1">
    <location>
        <begin position="1"/>
        <end position="22"/>
    </location>
</feature>
<organism evidence="3 4">
    <name type="scientific">Rhodocytophaga aerolata</name>
    <dbReference type="NCBI Taxonomy" id="455078"/>
    <lineage>
        <taxon>Bacteria</taxon>
        <taxon>Pseudomonadati</taxon>
        <taxon>Bacteroidota</taxon>
        <taxon>Cytophagia</taxon>
        <taxon>Cytophagales</taxon>
        <taxon>Rhodocytophagaceae</taxon>
        <taxon>Rhodocytophaga</taxon>
    </lineage>
</organism>
<dbReference type="Pfam" id="PF13590">
    <property type="entry name" value="DUF4136"/>
    <property type="match status" value="1"/>
</dbReference>
<accession>A0ABT8R3B6</accession>
<proteinExistence type="predicted"/>
<keyword evidence="4" id="KW-1185">Reference proteome</keyword>